<dbReference type="InterPro" id="IPR014756">
    <property type="entry name" value="Ig_E-set"/>
</dbReference>
<dbReference type="EMBL" id="SGWQ01000001">
    <property type="protein sequence ID" value="RZS44568.1"/>
    <property type="molecule type" value="Genomic_DNA"/>
</dbReference>
<evidence type="ECO:0000313" key="4">
    <source>
        <dbReference type="EMBL" id="RZS44568.1"/>
    </source>
</evidence>
<feature type="transmembrane region" description="Helical" evidence="1">
    <location>
        <begin position="122"/>
        <end position="142"/>
    </location>
</feature>
<dbReference type="PANTHER" id="PTHR19372">
    <property type="entry name" value="SULFITE REDUCTASE"/>
    <property type="match status" value="1"/>
</dbReference>
<dbReference type="SUPFAM" id="SSF56524">
    <property type="entry name" value="Oxidoreductase molybdopterin-binding domain"/>
    <property type="match status" value="1"/>
</dbReference>
<sequence>MDNEQAKLPRGIAVWIGVLAMGAAVAVGHLVAGIVEPNASPVVAVGNATIEVAPPWLERFAVDTFGKSDKLVLAIGTGIVLLAVAVIAGLLSRREPWPGMVFALLLGGLAMIAVLTRPDLGLLAFIAPLASLAAGVLGFRWLHGAALRGTATPAADGLSRRRFLRTSGGVAAAVGAAGAGGWLLADRVDSEGSRAAVGSLTPSAPPPPTPAGVDFAGRGTPTFITSNKDFYRIDTAYSVPRLLAEEWQLRIHGMVDRERTYTFDDIRRRVLVERPITMACVSNEVGGPYISTARFLGVPIRELLNETGVRPGADQVLSTSSDGFTAGSPTEALLDPRRDALLAIGMNGEPLPIEHGFPARIVVPGLYGYVSATKWVVDIELTTFAAKQGYWIPRGWSVRAPVKTQSRIDAPRDGASVPAGEVTVAGIAWAPTIGIAKVEVRLDGGAWQPAELAAEVNDQTWRMWLARVPVPRGGHKVEVRATDRSGYTQTETRTEVAPDGATGWHAINFSAR</sequence>
<keyword evidence="5" id="KW-1185">Reference proteome</keyword>
<dbReference type="Proteomes" id="UP000294257">
    <property type="component" value="Unassembled WGS sequence"/>
</dbReference>
<dbReference type="GO" id="GO:0030151">
    <property type="term" value="F:molybdenum ion binding"/>
    <property type="evidence" value="ECO:0007669"/>
    <property type="project" value="InterPro"/>
</dbReference>
<dbReference type="PANTHER" id="PTHR19372:SF7">
    <property type="entry name" value="SULFITE OXIDASE, MITOCHONDRIAL"/>
    <property type="match status" value="1"/>
</dbReference>
<dbReference type="Gene3D" id="2.60.40.650">
    <property type="match status" value="1"/>
</dbReference>
<keyword evidence="1" id="KW-1133">Transmembrane helix</keyword>
<feature type="transmembrane region" description="Helical" evidence="1">
    <location>
        <begin position="12"/>
        <end position="35"/>
    </location>
</feature>
<name>A0A4Q7L4L4_9PSEU</name>
<feature type="transmembrane region" description="Helical" evidence="1">
    <location>
        <begin position="163"/>
        <end position="185"/>
    </location>
</feature>
<evidence type="ECO:0000256" key="1">
    <source>
        <dbReference type="SAM" id="Phobius"/>
    </source>
</evidence>
<dbReference type="GO" id="GO:0043546">
    <property type="term" value="F:molybdopterin cofactor binding"/>
    <property type="evidence" value="ECO:0007669"/>
    <property type="project" value="TreeGrafter"/>
</dbReference>
<evidence type="ECO:0000313" key="5">
    <source>
        <dbReference type="Proteomes" id="UP000294257"/>
    </source>
</evidence>
<feature type="domain" description="Oxidoreductase molybdopterin-binding" evidence="2">
    <location>
        <begin position="238"/>
        <end position="391"/>
    </location>
</feature>
<feature type="transmembrane region" description="Helical" evidence="1">
    <location>
        <begin position="97"/>
        <end position="116"/>
    </location>
</feature>
<protein>
    <submittedName>
        <fullName evidence="4">Secreted protein</fullName>
    </submittedName>
</protein>
<dbReference type="SUPFAM" id="SSF81296">
    <property type="entry name" value="E set domains"/>
    <property type="match status" value="1"/>
</dbReference>
<proteinExistence type="predicted"/>
<reference evidence="4 5" key="1">
    <citation type="submission" date="2019-02" db="EMBL/GenBank/DDBJ databases">
        <title>Genomic Encyclopedia of Type Strains, Phase IV (KMG-IV): sequencing the most valuable type-strain genomes for metagenomic binning, comparative biology and taxonomic classification.</title>
        <authorList>
            <person name="Goeker M."/>
        </authorList>
    </citation>
    <scope>NUCLEOTIDE SEQUENCE [LARGE SCALE GENOMIC DNA]</scope>
    <source>
        <strain evidence="4 5">DSM 101727</strain>
    </source>
</reference>
<dbReference type="InterPro" id="IPR005066">
    <property type="entry name" value="MoCF_OxRdtse_dimer"/>
</dbReference>
<dbReference type="InterPro" id="IPR000572">
    <property type="entry name" value="OxRdtase_Mopterin-bd_dom"/>
</dbReference>
<feature type="domain" description="Moybdenum cofactor oxidoreductase dimerisation" evidence="3">
    <location>
        <begin position="403"/>
        <end position="493"/>
    </location>
</feature>
<evidence type="ECO:0000259" key="3">
    <source>
        <dbReference type="Pfam" id="PF03404"/>
    </source>
</evidence>
<keyword evidence="1" id="KW-0472">Membrane</keyword>
<dbReference type="Pfam" id="PF03404">
    <property type="entry name" value="Mo-co_dimer"/>
    <property type="match status" value="1"/>
</dbReference>
<dbReference type="InterPro" id="IPR036374">
    <property type="entry name" value="OxRdtase_Mopterin-bd_sf"/>
</dbReference>
<dbReference type="InterPro" id="IPR019546">
    <property type="entry name" value="TAT_signal_bac_arc"/>
</dbReference>
<feature type="transmembrane region" description="Helical" evidence="1">
    <location>
        <begin position="71"/>
        <end position="90"/>
    </location>
</feature>
<dbReference type="Pfam" id="PF00174">
    <property type="entry name" value="Oxidored_molyb"/>
    <property type="match status" value="1"/>
</dbReference>
<gene>
    <name evidence="4" type="ORF">EV193_101444</name>
</gene>
<keyword evidence="1" id="KW-0812">Transmembrane</keyword>
<dbReference type="Gene3D" id="3.90.420.10">
    <property type="entry name" value="Oxidoreductase, molybdopterin-binding domain"/>
    <property type="match status" value="1"/>
</dbReference>
<evidence type="ECO:0000259" key="2">
    <source>
        <dbReference type="Pfam" id="PF00174"/>
    </source>
</evidence>
<dbReference type="NCBIfam" id="TIGR01409">
    <property type="entry name" value="TAT_signal_seq"/>
    <property type="match status" value="1"/>
</dbReference>
<dbReference type="GO" id="GO:0008482">
    <property type="term" value="F:sulfite oxidase activity"/>
    <property type="evidence" value="ECO:0007669"/>
    <property type="project" value="TreeGrafter"/>
</dbReference>
<accession>A0A4Q7L4L4</accession>
<organism evidence="4 5">
    <name type="scientific">Herbihabitans rhizosphaerae</name>
    <dbReference type="NCBI Taxonomy" id="1872711"/>
    <lineage>
        <taxon>Bacteria</taxon>
        <taxon>Bacillati</taxon>
        <taxon>Actinomycetota</taxon>
        <taxon>Actinomycetes</taxon>
        <taxon>Pseudonocardiales</taxon>
        <taxon>Pseudonocardiaceae</taxon>
        <taxon>Herbihabitans</taxon>
    </lineage>
</organism>
<dbReference type="GO" id="GO:0006790">
    <property type="term" value="P:sulfur compound metabolic process"/>
    <property type="evidence" value="ECO:0007669"/>
    <property type="project" value="TreeGrafter"/>
</dbReference>
<dbReference type="AlphaFoldDB" id="A0A4Q7L4L4"/>
<dbReference type="GO" id="GO:0020037">
    <property type="term" value="F:heme binding"/>
    <property type="evidence" value="ECO:0007669"/>
    <property type="project" value="TreeGrafter"/>
</dbReference>
<comment type="caution">
    <text evidence="4">The sequence shown here is derived from an EMBL/GenBank/DDBJ whole genome shotgun (WGS) entry which is preliminary data.</text>
</comment>